<dbReference type="InterPro" id="IPR032816">
    <property type="entry name" value="VTT_dom"/>
</dbReference>
<evidence type="ECO:0000256" key="2">
    <source>
        <dbReference type="ARBA" id="ARBA00008640"/>
    </source>
</evidence>
<feature type="transmembrane region" description="Helical" evidence="7">
    <location>
        <begin position="210"/>
        <end position="228"/>
    </location>
</feature>
<reference evidence="9 10" key="1">
    <citation type="submission" date="2019-07" db="EMBL/GenBank/DDBJ databases">
        <title>Draft genome of C. aurimucosum strain 2274.</title>
        <authorList>
            <person name="Pacheco L.G.C."/>
            <person name="Aguiar E.R.G.R."/>
            <person name="Santos C.S."/>
            <person name="Rocha D.J.P.G."/>
            <person name="Sant'Anna L.O."/>
            <person name="Mattos-Guaraldi A.L."/>
            <person name="Santos L.S."/>
        </authorList>
    </citation>
    <scope>NUCLEOTIDE SEQUENCE [LARGE SCALE GENOMIC DNA]</scope>
    <source>
        <strain evidence="9 10">2274</strain>
    </source>
</reference>
<name>A0A553G0Q4_9CORY</name>
<dbReference type="Proteomes" id="UP000320443">
    <property type="component" value="Unassembled WGS sequence"/>
</dbReference>
<gene>
    <name evidence="9" type="ORF">FNY97_04010</name>
</gene>
<evidence type="ECO:0000256" key="6">
    <source>
        <dbReference type="ARBA" id="ARBA00023136"/>
    </source>
</evidence>
<comment type="caution">
    <text evidence="9">The sequence shown here is derived from an EMBL/GenBank/DDBJ whole genome shotgun (WGS) entry which is preliminary data.</text>
</comment>
<keyword evidence="4 7" id="KW-0812">Transmembrane</keyword>
<proteinExistence type="inferred from homology"/>
<feature type="transmembrane region" description="Helical" evidence="7">
    <location>
        <begin position="150"/>
        <end position="172"/>
    </location>
</feature>
<feature type="domain" description="VTT" evidence="8">
    <location>
        <begin position="84"/>
        <end position="201"/>
    </location>
</feature>
<comment type="similarity">
    <text evidence="2 7">Belongs to the TVP38/TMEM64 family.</text>
</comment>
<dbReference type="EMBL" id="VKDK01000004">
    <property type="protein sequence ID" value="TRX63074.1"/>
    <property type="molecule type" value="Genomic_DNA"/>
</dbReference>
<feature type="transmembrane region" description="Helical" evidence="7">
    <location>
        <begin position="32"/>
        <end position="57"/>
    </location>
</feature>
<keyword evidence="6 7" id="KW-0472">Membrane</keyword>
<organism evidence="9 10">
    <name type="scientific">Corynebacterium hiratae</name>
    <dbReference type="NCBI Taxonomy" id="3139423"/>
    <lineage>
        <taxon>Bacteria</taxon>
        <taxon>Bacillati</taxon>
        <taxon>Actinomycetota</taxon>
        <taxon>Actinomycetes</taxon>
        <taxon>Mycobacteriales</taxon>
        <taxon>Corynebacteriaceae</taxon>
        <taxon>Corynebacterium</taxon>
    </lineage>
</organism>
<feature type="transmembrane region" description="Helical" evidence="7">
    <location>
        <begin position="64"/>
        <end position="84"/>
    </location>
</feature>
<feature type="transmembrane region" description="Helical" evidence="7">
    <location>
        <begin position="178"/>
        <end position="198"/>
    </location>
</feature>
<sequence>MKTGWVRSVGDFFVSLGQSAWQSFRRWSWKRWAAVIVAGAALIVGAVLVDVPSLAVLRLWSEHLGPWFVVAFTGAYVFFTQFPIPRTVWTLAAGLLFGPWLGLAISLVALTISATVSLLIVRSLLGEWIRPHLTHPAVYAINARLDRRGWLAVASLRMVAGVPFSLLNYVAALTPISVMHFSVATLIGSIPTTVIGVFFGDALTGSTSPYTIVAFLLAAALGAVGLILDTRLPLAPGTRGSVKRKG</sequence>
<evidence type="ECO:0000256" key="5">
    <source>
        <dbReference type="ARBA" id="ARBA00022989"/>
    </source>
</evidence>
<evidence type="ECO:0000259" key="8">
    <source>
        <dbReference type="Pfam" id="PF09335"/>
    </source>
</evidence>
<keyword evidence="10" id="KW-1185">Reference proteome</keyword>
<dbReference type="InterPro" id="IPR015414">
    <property type="entry name" value="TMEM64"/>
</dbReference>
<dbReference type="Pfam" id="PF09335">
    <property type="entry name" value="VTT_dom"/>
    <property type="match status" value="1"/>
</dbReference>
<dbReference type="AlphaFoldDB" id="A0A553G0Q4"/>
<evidence type="ECO:0000256" key="3">
    <source>
        <dbReference type="ARBA" id="ARBA00022475"/>
    </source>
</evidence>
<dbReference type="GO" id="GO:0005886">
    <property type="term" value="C:plasma membrane"/>
    <property type="evidence" value="ECO:0007669"/>
    <property type="project" value="UniProtKB-SubCell"/>
</dbReference>
<comment type="subcellular location">
    <subcellularLocation>
        <location evidence="1 7">Cell membrane</location>
        <topology evidence="1 7">Multi-pass membrane protein</topology>
    </subcellularLocation>
</comment>
<accession>A0A553G0Q4</accession>
<protein>
    <recommendedName>
        <fullName evidence="7">TVP38/TMEM64 family membrane protein</fullName>
    </recommendedName>
</protein>
<evidence type="ECO:0000256" key="4">
    <source>
        <dbReference type="ARBA" id="ARBA00022692"/>
    </source>
</evidence>
<dbReference type="PANTHER" id="PTHR12677">
    <property type="entry name" value="GOLGI APPARATUS MEMBRANE PROTEIN TVP38-RELATED"/>
    <property type="match status" value="1"/>
</dbReference>
<evidence type="ECO:0000256" key="7">
    <source>
        <dbReference type="RuleBase" id="RU366058"/>
    </source>
</evidence>
<keyword evidence="3 7" id="KW-1003">Cell membrane</keyword>
<dbReference type="RefSeq" id="WP_144013187.1">
    <property type="nucleotide sequence ID" value="NZ_VKDK01000004.1"/>
</dbReference>
<keyword evidence="5 7" id="KW-1133">Transmembrane helix</keyword>
<feature type="transmembrane region" description="Helical" evidence="7">
    <location>
        <begin position="96"/>
        <end position="121"/>
    </location>
</feature>
<evidence type="ECO:0000313" key="9">
    <source>
        <dbReference type="EMBL" id="TRX63074.1"/>
    </source>
</evidence>
<evidence type="ECO:0000256" key="1">
    <source>
        <dbReference type="ARBA" id="ARBA00004651"/>
    </source>
</evidence>
<evidence type="ECO:0000313" key="10">
    <source>
        <dbReference type="Proteomes" id="UP000320443"/>
    </source>
</evidence>
<dbReference type="PANTHER" id="PTHR12677:SF59">
    <property type="entry name" value="GOLGI APPARATUS MEMBRANE PROTEIN TVP38-RELATED"/>
    <property type="match status" value="1"/>
</dbReference>